<dbReference type="Proteomes" id="UP001151760">
    <property type="component" value="Unassembled WGS sequence"/>
</dbReference>
<evidence type="ECO:0000256" key="1">
    <source>
        <dbReference type="SAM" id="MobiDB-lite"/>
    </source>
</evidence>
<evidence type="ECO:0000259" key="2">
    <source>
        <dbReference type="Pfam" id="PF03372"/>
    </source>
</evidence>
<gene>
    <name evidence="3" type="ORF">Tco_0861528</name>
</gene>
<feature type="non-terminal residue" evidence="3">
    <location>
        <position position="434"/>
    </location>
</feature>
<dbReference type="Pfam" id="PF03372">
    <property type="entry name" value="Exo_endo_phos"/>
    <property type="match status" value="1"/>
</dbReference>
<reference evidence="3" key="1">
    <citation type="journal article" date="2022" name="Int. J. Mol. Sci.">
        <title>Draft Genome of Tanacetum Coccineum: Genomic Comparison of Closely Related Tanacetum-Family Plants.</title>
        <authorList>
            <person name="Yamashiro T."/>
            <person name="Shiraishi A."/>
            <person name="Nakayama K."/>
            <person name="Satake H."/>
        </authorList>
    </citation>
    <scope>NUCLEOTIDE SEQUENCE</scope>
</reference>
<accession>A0ABQ5BIH2</accession>
<protein>
    <submittedName>
        <fullName evidence="3">RNA-directed DNA polymerase, eukaryota</fullName>
    </submittedName>
</protein>
<dbReference type="EMBL" id="BQNB010013317">
    <property type="protein sequence ID" value="GJT14486.1"/>
    <property type="molecule type" value="Genomic_DNA"/>
</dbReference>
<keyword evidence="3" id="KW-0695">RNA-directed DNA polymerase</keyword>
<evidence type="ECO:0000313" key="3">
    <source>
        <dbReference type="EMBL" id="GJT14486.1"/>
    </source>
</evidence>
<comment type="caution">
    <text evidence="3">The sequence shown here is derived from an EMBL/GenBank/DDBJ whole genome shotgun (WGS) entry which is preliminary data.</text>
</comment>
<name>A0ABQ5BIH2_9ASTR</name>
<keyword evidence="3" id="KW-0808">Transferase</keyword>
<keyword evidence="3" id="KW-0548">Nucleotidyltransferase</keyword>
<feature type="domain" description="Endonuclease/exonuclease/phosphatase" evidence="2">
    <location>
        <begin position="264"/>
        <end position="426"/>
    </location>
</feature>
<dbReference type="PANTHER" id="PTHR33710">
    <property type="entry name" value="BNAC02G09200D PROTEIN"/>
    <property type="match status" value="1"/>
</dbReference>
<dbReference type="InterPro" id="IPR005135">
    <property type="entry name" value="Endo/exonuclease/phosphatase"/>
</dbReference>
<feature type="region of interest" description="Disordered" evidence="1">
    <location>
        <begin position="57"/>
        <end position="87"/>
    </location>
</feature>
<keyword evidence="4" id="KW-1185">Reference proteome</keyword>
<dbReference type="InterPro" id="IPR036691">
    <property type="entry name" value="Endo/exonu/phosph_ase_sf"/>
</dbReference>
<organism evidence="3 4">
    <name type="scientific">Tanacetum coccineum</name>
    <dbReference type="NCBI Taxonomy" id="301880"/>
    <lineage>
        <taxon>Eukaryota</taxon>
        <taxon>Viridiplantae</taxon>
        <taxon>Streptophyta</taxon>
        <taxon>Embryophyta</taxon>
        <taxon>Tracheophyta</taxon>
        <taxon>Spermatophyta</taxon>
        <taxon>Magnoliopsida</taxon>
        <taxon>eudicotyledons</taxon>
        <taxon>Gunneridae</taxon>
        <taxon>Pentapetalae</taxon>
        <taxon>asterids</taxon>
        <taxon>campanulids</taxon>
        <taxon>Asterales</taxon>
        <taxon>Asteraceae</taxon>
        <taxon>Asteroideae</taxon>
        <taxon>Anthemideae</taxon>
        <taxon>Anthemidinae</taxon>
        <taxon>Tanacetum</taxon>
    </lineage>
</organism>
<dbReference type="Gene3D" id="3.60.10.10">
    <property type="entry name" value="Endonuclease/exonuclease/phosphatase"/>
    <property type="match status" value="1"/>
</dbReference>
<dbReference type="GO" id="GO:0003964">
    <property type="term" value="F:RNA-directed DNA polymerase activity"/>
    <property type="evidence" value="ECO:0007669"/>
    <property type="project" value="UniProtKB-KW"/>
</dbReference>
<dbReference type="PANTHER" id="PTHR33710:SF64">
    <property type="entry name" value="ENDONUCLEASE_EXONUCLEASE_PHOSPHATASE DOMAIN-CONTAINING PROTEIN"/>
    <property type="match status" value="1"/>
</dbReference>
<dbReference type="SUPFAM" id="SSF56219">
    <property type="entry name" value="DNase I-like"/>
    <property type="match status" value="1"/>
</dbReference>
<reference evidence="3" key="2">
    <citation type="submission" date="2022-01" db="EMBL/GenBank/DDBJ databases">
        <authorList>
            <person name="Yamashiro T."/>
            <person name="Shiraishi A."/>
            <person name="Satake H."/>
            <person name="Nakayama K."/>
        </authorList>
    </citation>
    <scope>NUCLEOTIDE SEQUENCE</scope>
</reference>
<sequence>MVFRPNEPECMALSFKKLFVKVKSHVTINDKVKVIVKGEVFWIHIKELEPWVPKFTEVKDDDSSSEDEFDGKDKVNQSDSVMDNDDEVDHVSESSCMNEYGNDRMLKKAPFVNEQAASVKSNDPFGIYKILKRDITKVASKSVDPQFPPGFTPDVAEVNVVEDANPIPVNVAKVNDVPNNNKGGSSATSRYNGIPKLKSGGSLLEVMDEMIKVGQIIGYNMDGCIHNIEAIIGAQGDETKMETMDLFSIKALWGNSSFDYVFSPSVGFSGGILCVWDPSIFIKVSHTISDYFVAIRGNWIASSTKLLIISVYASQELTEKRELWDFPHHMIDSWDGEYILMGDFNEVRTEHERYGTVFNLHSANAFNNFINTTGLVDLPLEGYSYTWSHKSASKMSKLDRFLITEGLLTVFPSLSALCLDRHLSDHRPILMREL</sequence>
<evidence type="ECO:0000313" key="4">
    <source>
        <dbReference type="Proteomes" id="UP001151760"/>
    </source>
</evidence>
<proteinExistence type="predicted"/>